<name>A0AAW0J2R1_QUESU</name>
<proteinExistence type="inferred from homology"/>
<accession>A0AAW0J2R1</accession>
<evidence type="ECO:0000256" key="1">
    <source>
        <dbReference type="ARBA" id="ARBA00006468"/>
    </source>
</evidence>
<feature type="compositionally biased region" description="Basic and acidic residues" evidence="2">
    <location>
        <begin position="130"/>
        <end position="142"/>
    </location>
</feature>
<feature type="domain" description="FH2" evidence="3">
    <location>
        <begin position="1"/>
        <end position="148"/>
    </location>
</feature>
<dbReference type="Pfam" id="PF02181">
    <property type="entry name" value="FH2"/>
    <property type="match status" value="1"/>
</dbReference>
<evidence type="ECO:0000313" key="4">
    <source>
        <dbReference type="EMBL" id="KAK7820989.1"/>
    </source>
</evidence>
<evidence type="ECO:0000256" key="2">
    <source>
        <dbReference type="SAM" id="MobiDB-lite"/>
    </source>
</evidence>
<gene>
    <name evidence="4" type="primary">FH13_0</name>
    <name evidence="4" type="ORF">CFP56_038229</name>
</gene>
<dbReference type="SUPFAM" id="SSF101447">
    <property type="entry name" value="Formin homology 2 domain (FH2 domain)"/>
    <property type="match status" value="1"/>
</dbReference>
<dbReference type="PANTHER" id="PTHR45733">
    <property type="entry name" value="FORMIN-J"/>
    <property type="match status" value="1"/>
</dbReference>
<comment type="similarity">
    <text evidence="1">Belongs to the formin-like family. Class-II subfamily.</text>
</comment>
<dbReference type="PANTHER" id="PTHR45733:SF20">
    <property type="entry name" value="FORMIN-LIKE PROTEIN 13"/>
    <property type="match status" value="1"/>
</dbReference>
<evidence type="ECO:0000259" key="3">
    <source>
        <dbReference type="PROSITE" id="PS51444"/>
    </source>
</evidence>
<dbReference type="InterPro" id="IPR015425">
    <property type="entry name" value="FH2_Formin"/>
</dbReference>
<dbReference type="Gene3D" id="1.20.58.2220">
    <property type="entry name" value="Formin, FH2 domain"/>
    <property type="match status" value="1"/>
</dbReference>
<feature type="region of interest" description="Disordered" evidence="2">
    <location>
        <begin position="130"/>
        <end position="158"/>
    </location>
</feature>
<organism evidence="4 5">
    <name type="scientific">Quercus suber</name>
    <name type="common">Cork oak</name>
    <dbReference type="NCBI Taxonomy" id="58331"/>
    <lineage>
        <taxon>Eukaryota</taxon>
        <taxon>Viridiplantae</taxon>
        <taxon>Streptophyta</taxon>
        <taxon>Embryophyta</taxon>
        <taxon>Tracheophyta</taxon>
        <taxon>Spermatophyta</taxon>
        <taxon>Magnoliopsida</taxon>
        <taxon>eudicotyledons</taxon>
        <taxon>Gunneridae</taxon>
        <taxon>Pentapetalae</taxon>
        <taxon>rosids</taxon>
        <taxon>fabids</taxon>
        <taxon>Fagales</taxon>
        <taxon>Fagaceae</taxon>
        <taxon>Quercus</taxon>
    </lineage>
</organism>
<dbReference type="InterPro" id="IPR042201">
    <property type="entry name" value="FH2_Formin_sf"/>
</dbReference>
<reference evidence="4 5" key="1">
    <citation type="journal article" date="2018" name="Sci. Data">
        <title>The draft genome sequence of cork oak.</title>
        <authorList>
            <person name="Ramos A.M."/>
            <person name="Usie A."/>
            <person name="Barbosa P."/>
            <person name="Barros P.M."/>
            <person name="Capote T."/>
            <person name="Chaves I."/>
            <person name="Simoes F."/>
            <person name="Abreu I."/>
            <person name="Carrasquinho I."/>
            <person name="Faro C."/>
            <person name="Guimaraes J.B."/>
            <person name="Mendonca D."/>
            <person name="Nobrega F."/>
            <person name="Rodrigues L."/>
            <person name="Saibo N.J.M."/>
            <person name="Varela M.C."/>
            <person name="Egas C."/>
            <person name="Matos J."/>
            <person name="Miguel C.M."/>
            <person name="Oliveira M.M."/>
            <person name="Ricardo C.P."/>
            <person name="Goncalves S."/>
        </authorList>
    </citation>
    <scope>NUCLEOTIDE SEQUENCE [LARGE SCALE GENOMIC DNA]</scope>
    <source>
        <strain evidence="5">cv. HL8</strain>
    </source>
</reference>
<keyword evidence="5" id="KW-1185">Reference proteome</keyword>
<dbReference type="AlphaFoldDB" id="A0AAW0J2R1"/>
<evidence type="ECO:0000313" key="5">
    <source>
        <dbReference type="Proteomes" id="UP000237347"/>
    </source>
</evidence>
<protein>
    <submittedName>
        <fullName evidence="4">Formin-like protein 13</fullName>
    </submittedName>
</protein>
<dbReference type="EMBL" id="PKMF04000718">
    <property type="protein sequence ID" value="KAK7820989.1"/>
    <property type="molecule type" value="Genomic_DNA"/>
</dbReference>
<dbReference type="InterPro" id="IPR051144">
    <property type="entry name" value="Formin_homology_domain"/>
</dbReference>
<dbReference type="PROSITE" id="PS51444">
    <property type="entry name" value="FH2"/>
    <property type="match status" value="1"/>
</dbReference>
<comment type="caution">
    <text evidence="4">The sequence shown here is derived from an EMBL/GenBank/DDBJ whole genome shotgun (WGS) entry which is preliminary data.</text>
</comment>
<sequence length="158" mass="17759">MSGRVLADKLPEVLDFSKDLASLEAASKIQMRILAEEMQAISKGLEKVVQELSTSEIDGPVSENFRKTSKDFLLSAEAEVRTLASLYSGVFSNLEVYLDVISTLRNFVRMFNQAHVENCRQLELETKKAAESEKLKMDASRKESKRHLQTPIHTGNVK</sequence>
<dbReference type="Proteomes" id="UP000237347">
    <property type="component" value="Unassembled WGS sequence"/>
</dbReference>